<sequence length="188" mass="21065">MKKLAFFLILAALSAEISLSGGLTQGRQLQTISGAENYRAAAELTLRPAYFAEFDSAGHSLFLANDHVAYGLGILTECAQRDAYAAFNQHLAFPLYATYYLNFGAQAVGFGLNLNILQLRRRNYAVLQGQQLGKHIFWRLNGADNYWEFGLMQLCAESNYPDDEINSFYDTTNFVLRYGFYPGGKNLI</sequence>
<protein>
    <submittedName>
        <fullName evidence="1">Uncharacterized protein</fullName>
    </submittedName>
</protein>
<dbReference type="EMBL" id="BGZN01000004">
    <property type="protein sequence ID" value="GBR72960.1"/>
    <property type="molecule type" value="Genomic_DNA"/>
</dbReference>
<dbReference type="Proteomes" id="UP000269352">
    <property type="component" value="Unassembled WGS sequence"/>
</dbReference>
<evidence type="ECO:0000313" key="2">
    <source>
        <dbReference type="Proteomes" id="UP000269352"/>
    </source>
</evidence>
<gene>
    <name evidence="1" type="ORF">NO1_0416</name>
</gene>
<organism evidence="1 2">
    <name type="scientific">Termititenax aidoneus</name>
    <dbReference type="NCBI Taxonomy" id="2218524"/>
    <lineage>
        <taxon>Bacteria</taxon>
        <taxon>Bacillati</taxon>
        <taxon>Candidatus Margulisiibacteriota</taxon>
        <taxon>Candidatus Termititenacia</taxon>
        <taxon>Candidatus Termititenacales</taxon>
        <taxon>Candidatus Termititenacaceae</taxon>
        <taxon>Candidatus Termititenax</taxon>
    </lineage>
</organism>
<proteinExistence type="predicted"/>
<comment type="caution">
    <text evidence="1">The sequence shown here is derived from an EMBL/GenBank/DDBJ whole genome shotgun (WGS) entry which is preliminary data.</text>
</comment>
<evidence type="ECO:0000313" key="1">
    <source>
        <dbReference type="EMBL" id="GBR72960.1"/>
    </source>
</evidence>
<dbReference type="AlphaFoldDB" id="A0A388T9B2"/>
<accession>A0A388T9B2</accession>
<name>A0A388T9B2_TERA1</name>
<reference evidence="1 2" key="1">
    <citation type="journal article" date="2019" name="ISME J.">
        <title>Genome analyses of uncultured TG2/ZB3 bacteria in 'Margulisbacteria' specifically attached to ectosymbiotic spirochetes of protists in the termite gut.</title>
        <authorList>
            <person name="Utami Y.D."/>
            <person name="Kuwahara H."/>
            <person name="Igai K."/>
            <person name="Murakami T."/>
            <person name="Sugaya K."/>
            <person name="Morikawa T."/>
            <person name="Nagura Y."/>
            <person name="Yuki M."/>
            <person name="Deevong P."/>
            <person name="Inoue T."/>
            <person name="Kihara K."/>
            <person name="Lo N."/>
            <person name="Yamada A."/>
            <person name="Ohkuma M."/>
            <person name="Hongoh Y."/>
        </authorList>
    </citation>
    <scope>NUCLEOTIDE SEQUENCE [LARGE SCALE GENOMIC DNA]</scope>
    <source>
        <strain evidence="1">NkOx7-01</strain>
    </source>
</reference>
<keyword evidence="2" id="KW-1185">Reference proteome</keyword>